<feature type="compositionally biased region" description="Gly residues" evidence="1">
    <location>
        <begin position="28"/>
        <end position="41"/>
    </location>
</feature>
<dbReference type="AlphaFoldDB" id="A0A8I5TSE4"/>
<reference evidence="2" key="2">
    <citation type="submission" date="2025-09" db="UniProtKB">
        <authorList>
            <consortium name="Ensembl"/>
        </authorList>
    </citation>
    <scope>IDENTIFICATION</scope>
</reference>
<name>A0A8I5TSE4_PONAB</name>
<dbReference type="Ensembl" id="ENSPPYT00000039509.1">
    <property type="protein sequence ID" value="ENSPPYP00000029677.1"/>
    <property type="gene ID" value="ENSPPYG00000035290.1"/>
</dbReference>
<evidence type="ECO:0000313" key="2">
    <source>
        <dbReference type="Ensembl" id="ENSPPYP00000029677.1"/>
    </source>
</evidence>
<reference evidence="2" key="1">
    <citation type="submission" date="2025-08" db="UniProtKB">
        <authorList>
            <consortium name="Ensembl"/>
        </authorList>
    </citation>
    <scope>IDENTIFICATION</scope>
</reference>
<feature type="compositionally biased region" description="Basic and acidic residues" evidence="1">
    <location>
        <begin position="44"/>
        <end position="53"/>
    </location>
</feature>
<proteinExistence type="predicted"/>
<feature type="region of interest" description="Disordered" evidence="1">
    <location>
        <begin position="28"/>
        <end position="59"/>
    </location>
</feature>
<keyword evidence="3" id="KW-1185">Reference proteome</keyword>
<evidence type="ECO:0000256" key="1">
    <source>
        <dbReference type="SAM" id="MobiDB-lite"/>
    </source>
</evidence>
<organism evidence="2 3">
    <name type="scientific">Pongo abelii</name>
    <name type="common">Sumatran orangutan</name>
    <name type="synonym">Pongo pygmaeus abelii</name>
    <dbReference type="NCBI Taxonomy" id="9601"/>
    <lineage>
        <taxon>Eukaryota</taxon>
        <taxon>Metazoa</taxon>
        <taxon>Chordata</taxon>
        <taxon>Craniata</taxon>
        <taxon>Vertebrata</taxon>
        <taxon>Euteleostomi</taxon>
        <taxon>Mammalia</taxon>
        <taxon>Eutheria</taxon>
        <taxon>Euarchontoglires</taxon>
        <taxon>Primates</taxon>
        <taxon>Haplorrhini</taxon>
        <taxon>Catarrhini</taxon>
        <taxon>Hominidae</taxon>
        <taxon>Pongo</taxon>
    </lineage>
</organism>
<dbReference type="PANTHER" id="PTHR46254">
    <property type="entry name" value="PROTEIN GVQW1-RELATED"/>
    <property type="match status" value="1"/>
</dbReference>
<sequence>MRKEQQKGLRKWSGAGWVGVRSESWVGWGGDENVGEDGVGCPGKSEKRQSIRESEEEPMGQKRNIIVIIETESHSVTQAGVQWNNLCSLQPPPPGFKQSSHLSLLSSWNYRNRPPCLANLCIFVGAGFRHVAQADLELLGSSDSPASASQSAGITGMGHRPWPGILLLKKVVLGQGKGRESWERCSCFLQEGGPP</sequence>
<dbReference type="GeneTree" id="ENSGT00940000161627"/>
<dbReference type="Proteomes" id="UP000001595">
    <property type="component" value="Unplaced"/>
</dbReference>
<protein>
    <submittedName>
        <fullName evidence="2">Uncharacterized protein</fullName>
    </submittedName>
</protein>
<evidence type="ECO:0000313" key="3">
    <source>
        <dbReference type="Proteomes" id="UP000001595"/>
    </source>
</evidence>
<accession>A0A8I5TSE4</accession>
<dbReference type="PRINTS" id="PR02045">
    <property type="entry name" value="F138DOMAIN"/>
</dbReference>